<dbReference type="EMBL" id="MWQO01000050">
    <property type="protein sequence ID" value="THD08324.1"/>
    <property type="molecule type" value="Genomic_DNA"/>
</dbReference>
<evidence type="ECO:0000256" key="1">
    <source>
        <dbReference type="SAM" id="SignalP"/>
    </source>
</evidence>
<evidence type="ECO:0000313" key="3">
    <source>
        <dbReference type="Proteomes" id="UP000307749"/>
    </source>
</evidence>
<comment type="caution">
    <text evidence="2">The sequence shown here is derived from an EMBL/GenBank/DDBJ whole genome shotgun (WGS) entry which is preliminary data.</text>
</comment>
<dbReference type="Proteomes" id="UP000307749">
    <property type="component" value="Unassembled WGS sequence"/>
</dbReference>
<organism evidence="2 3">
    <name type="scientific">Metallibacterium scheffleri</name>
    <dbReference type="NCBI Taxonomy" id="993689"/>
    <lineage>
        <taxon>Bacteria</taxon>
        <taxon>Pseudomonadati</taxon>
        <taxon>Pseudomonadota</taxon>
        <taxon>Gammaproteobacteria</taxon>
        <taxon>Lysobacterales</taxon>
        <taxon>Rhodanobacteraceae</taxon>
        <taxon>Metallibacterium</taxon>
    </lineage>
</organism>
<reference evidence="2 3" key="1">
    <citation type="submission" date="2017-02" db="EMBL/GenBank/DDBJ databases">
        <title>Whole genome sequencing of Metallibacterium scheffleri DSM 24874 (T).</title>
        <authorList>
            <person name="Kumar S."/>
            <person name="Patil P."/>
            <person name="Patil P.B."/>
        </authorList>
    </citation>
    <scope>NUCLEOTIDE SEQUENCE [LARGE SCALE GENOMIC DNA]</scope>
    <source>
        <strain evidence="2 3">DSM 24874</strain>
    </source>
</reference>
<protein>
    <recommendedName>
        <fullName evidence="4">Lipoprotein</fullName>
    </recommendedName>
</protein>
<sequence>MRLRPLLVLALVAVLLAGCATDRRADALQKTLDDYSTALRWDSIVAGATFIEPKLRREHPLSKFEIARYAQLRVASYEVQGTLPGTPDTYRQVVRIGLINRNTQTVRDITDKQTWRWDAKDKQWWLVSGLPDVTQGD</sequence>
<proteinExistence type="predicted"/>
<dbReference type="AlphaFoldDB" id="A0A4S3KJZ4"/>
<keyword evidence="1" id="KW-0732">Signal</keyword>
<gene>
    <name evidence="2" type="ORF">B1806_13145</name>
</gene>
<feature type="chain" id="PRO_5020852096" description="Lipoprotein" evidence="1">
    <location>
        <begin position="26"/>
        <end position="137"/>
    </location>
</feature>
<dbReference type="RefSeq" id="WP_081125971.1">
    <property type="nucleotide sequence ID" value="NZ_DAHXOC010000030.1"/>
</dbReference>
<dbReference type="PROSITE" id="PS51257">
    <property type="entry name" value="PROKAR_LIPOPROTEIN"/>
    <property type="match status" value="1"/>
</dbReference>
<evidence type="ECO:0000313" key="2">
    <source>
        <dbReference type="EMBL" id="THD08324.1"/>
    </source>
</evidence>
<dbReference type="STRING" id="993689.GCA_002077135_00547"/>
<keyword evidence="3" id="KW-1185">Reference proteome</keyword>
<accession>A0A4S3KJZ4</accession>
<name>A0A4S3KJZ4_9GAMM</name>
<dbReference type="OrthoDB" id="6196416at2"/>
<feature type="signal peptide" evidence="1">
    <location>
        <begin position="1"/>
        <end position="25"/>
    </location>
</feature>
<evidence type="ECO:0008006" key="4">
    <source>
        <dbReference type="Google" id="ProtNLM"/>
    </source>
</evidence>